<dbReference type="InterPro" id="IPR014710">
    <property type="entry name" value="RmlC-like_jellyroll"/>
</dbReference>
<dbReference type="SUPFAM" id="SSF51182">
    <property type="entry name" value="RmlC-like cupins"/>
    <property type="match status" value="1"/>
</dbReference>
<dbReference type="Proteomes" id="UP001370348">
    <property type="component" value="Chromosome"/>
</dbReference>
<reference evidence="1 2" key="1">
    <citation type="submission" date="2021-12" db="EMBL/GenBank/DDBJ databases">
        <title>Discovery of the Pendulisporaceae a myxobacterial family with distinct sporulation behavior and unique specialized metabolism.</title>
        <authorList>
            <person name="Garcia R."/>
            <person name="Popoff A."/>
            <person name="Bader C.D."/>
            <person name="Loehr J."/>
            <person name="Walesch S."/>
            <person name="Walt C."/>
            <person name="Boldt J."/>
            <person name="Bunk B."/>
            <person name="Haeckl F.J.F.P.J."/>
            <person name="Gunesch A.P."/>
            <person name="Birkelbach J."/>
            <person name="Nuebel U."/>
            <person name="Pietschmann T."/>
            <person name="Bach T."/>
            <person name="Mueller R."/>
        </authorList>
    </citation>
    <scope>NUCLEOTIDE SEQUENCE [LARGE SCALE GENOMIC DNA]</scope>
    <source>
        <strain evidence="1 2">MSr11954</strain>
    </source>
</reference>
<dbReference type="InterPro" id="IPR011051">
    <property type="entry name" value="RmlC_Cupin_sf"/>
</dbReference>
<proteinExistence type="predicted"/>
<dbReference type="EMBL" id="CP089984">
    <property type="protein sequence ID" value="WXB16466.1"/>
    <property type="molecule type" value="Genomic_DNA"/>
</dbReference>
<dbReference type="Gene3D" id="2.60.120.10">
    <property type="entry name" value="Jelly Rolls"/>
    <property type="match status" value="1"/>
</dbReference>
<sequence length="120" mass="12780">MPKLISAPTRVEAAGNKPKIIEEYVGRVNSGTSAVSVAHMKSPPGWLEPGQTPEFDEYTVVLAGTLRVEGRNGVIDVQAGQAVIAKAGEWVRYSTLSDVGAEYIATCVPAFSPAIVHRDE</sequence>
<evidence type="ECO:0000313" key="2">
    <source>
        <dbReference type="Proteomes" id="UP001370348"/>
    </source>
</evidence>
<name>A0ABZ2M524_9BACT</name>
<keyword evidence="2" id="KW-1185">Reference proteome</keyword>
<gene>
    <name evidence="1" type="ORF">LZC94_04115</name>
</gene>
<evidence type="ECO:0000313" key="1">
    <source>
        <dbReference type="EMBL" id="WXB16466.1"/>
    </source>
</evidence>
<protein>
    <submittedName>
        <fullName evidence="1">Cupin</fullName>
    </submittedName>
</protein>
<accession>A0ABZ2M524</accession>
<organism evidence="1 2">
    <name type="scientific">Pendulispora albinea</name>
    <dbReference type="NCBI Taxonomy" id="2741071"/>
    <lineage>
        <taxon>Bacteria</taxon>
        <taxon>Pseudomonadati</taxon>
        <taxon>Myxococcota</taxon>
        <taxon>Myxococcia</taxon>
        <taxon>Myxococcales</taxon>
        <taxon>Sorangiineae</taxon>
        <taxon>Pendulisporaceae</taxon>
        <taxon>Pendulispora</taxon>
    </lineage>
</organism>